<feature type="transmembrane region" description="Helical" evidence="1">
    <location>
        <begin position="7"/>
        <end position="26"/>
    </location>
</feature>
<keyword evidence="1" id="KW-0812">Transmembrane</keyword>
<evidence type="ECO:0000313" key="2">
    <source>
        <dbReference type="EMBL" id="JAD83223.1"/>
    </source>
</evidence>
<reference evidence="2" key="1">
    <citation type="submission" date="2014-09" db="EMBL/GenBank/DDBJ databases">
        <authorList>
            <person name="Magalhaes I.L.F."/>
            <person name="Oliveira U."/>
            <person name="Santos F.R."/>
            <person name="Vidigal T.H.D.A."/>
            <person name="Brescovit A.D."/>
            <person name="Santos A.J."/>
        </authorList>
    </citation>
    <scope>NUCLEOTIDE SEQUENCE</scope>
    <source>
        <tissue evidence="2">Shoot tissue taken approximately 20 cm above the soil surface</tissue>
    </source>
</reference>
<keyword evidence="1" id="KW-0472">Membrane</keyword>
<keyword evidence="1" id="KW-1133">Transmembrane helix</keyword>
<protein>
    <submittedName>
        <fullName evidence="2">Uncharacterized protein</fullName>
    </submittedName>
</protein>
<accession>A0A0A9D963</accession>
<organism evidence="2">
    <name type="scientific">Arundo donax</name>
    <name type="common">Giant reed</name>
    <name type="synonym">Donax arundinaceus</name>
    <dbReference type="NCBI Taxonomy" id="35708"/>
    <lineage>
        <taxon>Eukaryota</taxon>
        <taxon>Viridiplantae</taxon>
        <taxon>Streptophyta</taxon>
        <taxon>Embryophyta</taxon>
        <taxon>Tracheophyta</taxon>
        <taxon>Spermatophyta</taxon>
        <taxon>Magnoliopsida</taxon>
        <taxon>Liliopsida</taxon>
        <taxon>Poales</taxon>
        <taxon>Poaceae</taxon>
        <taxon>PACMAD clade</taxon>
        <taxon>Arundinoideae</taxon>
        <taxon>Arundineae</taxon>
        <taxon>Arundo</taxon>
    </lineage>
</organism>
<dbReference type="EMBL" id="GBRH01214672">
    <property type="protein sequence ID" value="JAD83223.1"/>
    <property type="molecule type" value="Transcribed_RNA"/>
</dbReference>
<feature type="transmembrane region" description="Helical" evidence="1">
    <location>
        <begin position="32"/>
        <end position="53"/>
    </location>
</feature>
<dbReference type="AlphaFoldDB" id="A0A0A9D963"/>
<proteinExistence type="predicted"/>
<reference evidence="2" key="2">
    <citation type="journal article" date="2015" name="Data Brief">
        <title>Shoot transcriptome of the giant reed, Arundo donax.</title>
        <authorList>
            <person name="Barrero R.A."/>
            <person name="Guerrero F.D."/>
            <person name="Moolhuijzen P."/>
            <person name="Goolsby J.A."/>
            <person name="Tidwell J."/>
            <person name="Bellgard S.E."/>
            <person name="Bellgard M.I."/>
        </authorList>
    </citation>
    <scope>NUCLEOTIDE SEQUENCE</scope>
    <source>
        <tissue evidence="2">Shoot tissue taken approximately 20 cm above the soil surface</tissue>
    </source>
</reference>
<name>A0A0A9D963_ARUDO</name>
<evidence type="ECO:0000256" key="1">
    <source>
        <dbReference type="SAM" id="Phobius"/>
    </source>
</evidence>
<sequence length="54" mass="6318">MIQTIPLLIFHFCHLFWLVLPLLFFLKTCARYLYSLTGFLINPVSICLSNCILI</sequence>